<reference evidence="1 2" key="1">
    <citation type="journal article" date="2018" name="ISME J.">
        <title>Endosymbiont genomes yield clues of tubeworm success.</title>
        <authorList>
            <person name="Li Y."/>
            <person name="Liles M.R."/>
            <person name="Halanych K.M."/>
        </authorList>
    </citation>
    <scope>NUCLEOTIDE SEQUENCE [LARGE SCALE GENOMIC DNA]</scope>
    <source>
        <strain evidence="1">A1462</strain>
    </source>
</reference>
<sequence>MGLFDFLLTDQMKRDKIATKIGLKTGIFVECPICRDVTEAPNHEAFREQTEVYVRTLVENRDGQTKLFGNDETEMIRTIAEVGKKLPYNCMCHI</sequence>
<evidence type="ECO:0000313" key="2">
    <source>
        <dbReference type="Proteomes" id="UP000254771"/>
    </source>
</evidence>
<organism evidence="1 2">
    <name type="scientific">endosymbiont of Escarpia spicata</name>
    <dbReference type="NCBI Taxonomy" id="2200908"/>
    <lineage>
        <taxon>Bacteria</taxon>
        <taxon>Pseudomonadati</taxon>
        <taxon>Pseudomonadota</taxon>
        <taxon>Gammaproteobacteria</taxon>
        <taxon>sulfur-oxidizing symbionts</taxon>
    </lineage>
</organism>
<protein>
    <submittedName>
        <fullName evidence="1">Uncharacterized protein</fullName>
    </submittedName>
</protein>
<dbReference type="Proteomes" id="UP000254771">
    <property type="component" value="Unassembled WGS sequence"/>
</dbReference>
<comment type="caution">
    <text evidence="1">The sequence shown here is derived from an EMBL/GenBank/DDBJ whole genome shotgun (WGS) entry which is preliminary data.</text>
</comment>
<dbReference type="AlphaFoldDB" id="A0A370DTL5"/>
<gene>
    <name evidence="1" type="ORF">DIZ78_00990</name>
</gene>
<keyword evidence="2" id="KW-1185">Reference proteome</keyword>
<name>A0A370DTL5_9GAMM</name>
<proteinExistence type="predicted"/>
<accession>A0A370DTL5</accession>
<dbReference type="EMBL" id="QFXE01000001">
    <property type="protein sequence ID" value="RDH88541.1"/>
    <property type="molecule type" value="Genomic_DNA"/>
</dbReference>
<evidence type="ECO:0000313" key="1">
    <source>
        <dbReference type="EMBL" id="RDH88541.1"/>
    </source>
</evidence>